<dbReference type="AlphaFoldDB" id="A0A5C5B9D4"/>
<sequence>MTSDAPRTQGPDPDGPPTEVLLRPERSRYEILVGGRLAGIAAFTEIDGVTVFTHTVVQDEFEGQGYASAMVDGAIADVVARGGRFAAICPYVRHWLTKFHQHDAALAPLPTAVAGGRLLD</sequence>
<dbReference type="InterPro" id="IPR031165">
    <property type="entry name" value="GNAT_YJDJ"/>
</dbReference>
<dbReference type="PROSITE" id="PS51729">
    <property type="entry name" value="GNAT_YJDJ"/>
    <property type="match status" value="1"/>
</dbReference>
<proteinExistence type="predicted"/>
<dbReference type="RefSeq" id="WP_108718292.1">
    <property type="nucleotide sequence ID" value="NZ_DAMDJA010000299.1"/>
</dbReference>
<feature type="region of interest" description="Disordered" evidence="1">
    <location>
        <begin position="1"/>
        <end position="21"/>
    </location>
</feature>
<dbReference type="Gene3D" id="3.40.630.30">
    <property type="match status" value="1"/>
</dbReference>
<feature type="domain" description="N-acetyltransferase" evidence="2">
    <location>
        <begin position="21"/>
        <end position="107"/>
    </location>
</feature>
<dbReference type="Pfam" id="PF14542">
    <property type="entry name" value="Acetyltransf_CG"/>
    <property type="match status" value="1"/>
</dbReference>
<evidence type="ECO:0000313" key="4">
    <source>
        <dbReference type="Proteomes" id="UP000313849"/>
    </source>
</evidence>
<gene>
    <name evidence="3" type="ORF">FH969_13040</name>
</gene>
<dbReference type="GO" id="GO:0016740">
    <property type="term" value="F:transferase activity"/>
    <property type="evidence" value="ECO:0007669"/>
    <property type="project" value="UniProtKB-KW"/>
</dbReference>
<dbReference type="EMBL" id="VENP01000063">
    <property type="protein sequence ID" value="TNU73129.1"/>
    <property type="molecule type" value="Genomic_DNA"/>
</dbReference>
<keyword evidence="3" id="KW-0808">Transferase</keyword>
<protein>
    <submittedName>
        <fullName evidence="3">N-acetyltransferase</fullName>
    </submittedName>
</protein>
<evidence type="ECO:0000259" key="2">
    <source>
        <dbReference type="PROSITE" id="PS51729"/>
    </source>
</evidence>
<accession>A0A5C5B9D4</accession>
<keyword evidence="4" id="KW-1185">Reference proteome</keyword>
<dbReference type="OrthoDB" id="5405911at2"/>
<evidence type="ECO:0000256" key="1">
    <source>
        <dbReference type="SAM" id="MobiDB-lite"/>
    </source>
</evidence>
<reference evidence="3 4" key="1">
    <citation type="submission" date="2019-06" db="EMBL/GenBank/DDBJ databases">
        <title>Draft genome sequence of Miniimonas arenae KCTC 19750T isolated from sea sand.</title>
        <authorList>
            <person name="Park S.-J."/>
        </authorList>
    </citation>
    <scope>NUCLEOTIDE SEQUENCE [LARGE SCALE GENOMIC DNA]</scope>
    <source>
        <strain evidence="3 4">KCTC 19750</strain>
    </source>
</reference>
<name>A0A5C5B9D4_9MICO</name>
<comment type="caution">
    <text evidence="3">The sequence shown here is derived from an EMBL/GenBank/DDBJ whole genome shotgun (WGS) entry which is preliminary data.</text>
</comment>
<dbReference type="SUPFAM" id="SSF55729">
    <property type="entry name" value="Acyl-CoA N-acyltransferases (Nat)"/>
    <property type="match status" value="1"/>
</dbReference>
<dbReference type="InterPro" id="IPR016181">
    <property type="entry name" value="Acyl_CoA_acyltransferase"/>
</dbReference>
<organism evidence="3 4">
    <name type="scientific">Miniimonas arenae</name>
    <dbReference type="NCBI Taxonomy" id="676201"/>
    <lineage>
        <taxon>Bacteria</taxon>
        <taxon>Bacillati</taxon>
        <taxon>Actinomycetota</taxon>
        <taxon>Actinomycetes</taxon>
        <taxon>Micrococcales</taxon>
        <taxon>Beutenbergiaceae</taxon>
        <taxon>Miniimonas</taxon>
    </lineage>
</organism>
<dbReference type="Proteomes" id="UP000313849">
    <property type="component" value="Unassembled WGS sequence"/>
</dbReference>
<evidence type="ECO:0000313" key="3">
    <source>
        <dbReference type="EMBL" id="TNU73129.1"/>
    </source>
</evidence>